<dbReference type="GeneID" id="98283892"/>
<protein>
    <submittedName>
        <fullName evidence="2">Uncharacterized protein</fullName>
    </submittedName>
</protein>
<feature type="compositionally biased region" description="Acidic residues" evidence="1">
    <location>
        <begin position="38"/>
        <end position="69"/>
    </location>
</feature>
<keyword evidence="3" id="KW-1185">Reference proteome</keyword>
<dbReference type="KEGG" id="pdw:BV82_1455"/>
<name>A0AAP0XAS6_9PSED</name>
<evidence type="ECO:0000313" key="2">
    <source>
        <dbReference type="EMBL" id="KDO00665.1"/>
    </source>
</evidence>
<reference evidence="2 3" key="2">
    <citation type="journal article" date="2016" name="Front. Microbiol.">
        <title>When Genome-Based Approach Meets the 'Old but Good': Revealing Genes Involved in the Antibacterial Activity of Pseudomonas sp. P482 against Soft Rot Pathogens.</title>
        <authorList>
            <person name="Krzyzanowska D.M."/>
            <person name="Ossowicki A."/>
            <person name="Rajewska M."/>
            <person name="Maciag T."/>
            <person name="Jablonska M."/>
            <person name="Obuchowski M."/>
            <person name="Heeb S."/>
            <person name="Jafra S."/>
        </authorList>
    </citation>
    <scope>NUCLEOTIDE SEQUENCE [LARGE SCALE GENOMIC DNA]</scope>
    <source>
        <strain evidence="2 3">P482</strain>
    </source>
</reference>
<proteinExistence type="predicted"/>
<dbReference type="RefSeq" id="WP_010223944.1">
    <property type="nucleotide sequence ID" value="NZ_CATKPL010000033.1"/>
</dbReference>
<dbReference type="Proteomes" id="UP000027121">
    <property type="component" value="Chromosome"/>
</dbReference>
<evidence type="ECO:0000256" key="1">
    <source>
        <dbReference type="SAM" id="MobiDB-lite"/>
    </source>
</evidence>
<reference evidence="2 3" key="1">
    <citation type="journal article" date="2014" name="Genome Announc.">
        <title>Genome Sequence of Pseudomonas sp. Strain P482, a Tomato Rhizosphere Isolate with Broad-Spectrum Antimicrobial Activity.</title>
        <authorList>
            <person name="Krzyzanowska D.M."/>
            <person name="Ossowicki A."/>
            <person name="Jafra S."/>
        </authorList>
    </citation>
    <scope>NUCLEOTIDE SEQUENCE [LARGE SCALE GENOMIC DNA]</scope>
    <source>
        <strain evidence="2 3">P482</strain>
    </source>
</reference>
<accession>A0AAP0XAS6</accession>
<dbReference type="AlphaFoldDB" id="A0AAP0XAS6"/>
<organism evidence="2 3">
    <name type="scientific">Pseudomonas donghuensis</name>
    <dbReference type="NCBI Taxonomy" id="1163398"/>
    <lineage>
        <taxon>Bacteria</taxon>
        <taxon>Pseudomonadati</taxon>
        <taxon>Pseudomonadota</taxon>
        <taxon>Gammaproteobacteria</taxon>
        <taxon>Pseudomonadales</taxon>
        <taxon>Pseudomonadaceae</taxon>
        <taxon>Pseudomonas</taxon>
    </lineage>
</organism>
<feature type="region of interest" description="Disordered" evidence="1">
    <location>
        <begin position="22"/>
        <end position="69"/>
    </location>
</feature>
<dbReference type="EMBL" id="CP071706">
    <property type="protein sequence ID" value="KDO00665.1"/>
    <property type="molecule type" value="Genomic_DNA"/>
</dbReference>
<sequence length="69" mass="7860">MNDDELDIHEPEHDHLLDHEFAEDDYPFQDEVNPLFDPQDDDEDEEGPGAGAGDDDAFWDEGVDTLDDL</sequence>
<gene>
    <name evidence="2" type="ORF">BV82_1455</name>
</gene>
<evidence type="ECO:0000313" key="3">
    <source>
        <dbReference type="Proteomes" id="UP000027121"/>
    </source>
</evidence>